<accession>A0ABV4NT50</accession>
<dbReference type="SUPFAM" id="SSF55729">
    <property type="entry name" value="Acyl-CoA N-acyltransferases (Nat)"/>
    <property type="match status" value="1"/>
</dbReference>
<evidence type="ECO:0000313" key="2">
    <source>
        <dbReference type="EMBL" id="MFA0792577.1"/>
    </source>
</evidence>
<dbReference type="PROSITE" id="PS51186">
    <property type="entry name" value="GNAT"/>
    <property type="match status" value="1"/>
</dbReference>
<dbReference type="CDD" id="cd04301">
    <property type="entry name" value="NAT_SF"/>
    <property type="match status" value="1"/>
</dbReference>
<dbReference type="GO" id="GO:0016746">
    <property type="term" value="F:acyltransferase activity"/>
    <property type="evidence" value="ECO:0007669"/>
    <property type="project" value="UniProtKB-KW"/>
</dbReference>
<sequence>MAVIQPSYSPQWLTDIEIPLANKFYRMHGFRGKAKRHEDCAVVRSEQSEVVGCGYIRRYEAFKLLSGVAVAPDHQGRGVARALLVLLAERFDRDTYTFPYAHLEPFYLSLGFERVGAEVLAEPVGNLFHSYLKQGRSILAMVFRG</sequence>
<organism evidence="2 3">
    <name type="scientific">Microbulbifer echini</name>
    <dbReference type="NCBI Taxonomy" id="1529067"/>
    <lineage>
        <taxon>Bacteria</taxon>
        <taxon>Pseudomonadati</taxon>
        <taxon>Pseudomonadota</taxon>
        <taxon>Gammaproteobacteria</taxon>
        <taxon>Cellvibrionales</taxon>
        <taxon>Microbulbiferaceae</taxon>
        <taxon>Microbulbifer</taxon>
    </lineage>
</organism>
<dbReference type="Proteomes" id="UP001569414">
    <property type="component" value="Unassembled WGS sequence"/>
</dbReference>
<name>A0ABV4NT50_9GAMM</name>
<dbReference type="Pfam" id="PF13508">
    <property type="entry name" value="Acetyltransf_7"/>
    <property type="match status" value="1"/>
</dbReference>
<proteinExistence type="predicted"/>
<reference evidence="2 3" key="1">
    <citation type="submission" date="2024-08" db="EMBL/GenBank/DDBJ databases">
        <authorList>
            <person name="Ishaq N."/>
        </authorList>
    </citation>
    <scope>NUCLEOTIDE SEQUENCE [LARGE SCALE GENOMIC DNA]</scope>
    <source>
        <strain evidence="2 3">JCM 30400</strain>
    </source>
</reference>
<protein>
    <submittedName>
        <fullName evidence="2">GNAT family N-acetyltransferase</fullName>
        <ecNumber evidence="2">2.3.-.-</ecNumber>
    </submittedName>
</protein>
<gene>
    <name evidence="2" type="ORF">ACCI51_18730</name>
</gene>
<dbReference type="Gene3D" id="3.40.630.30">
    <property type="match status" value="1"/>
</dbReference>
<keyword evidence="2" id="KW-0808">Transferase</keyword>
<feature type="domain" description="N-acetyltransferase" evidence="1">
    <location>
        <begin position="1"/>
        <end position="137"/>
    </location>
</feature>
<comment type="caution">
    <text evidence="2">The sequence shown here is derived from an EMBL/GenBank/DDBJ whole genome shotgun (WGS) entry which is preliminary data.</text>
</comment>
<dbReference type="InterPro" id="IPR000182">
    <property type="entry name" value="GNAT_dom"/>
</dbReference>
<dbReference type="RefSeq" id="WP_299588787.1">
    <property type="nucleotide sequence ID" value="NZ_JBGMEL010000031.1"/>
</dbReference>
<dbReference type="EMBL" id="JBGMEL010000031">
    <property type="protein sequence ID" value="MFA0792577.1"/>
    <property type="molecule type" value="Genomic_DNA"/>
</dbReference>
<keyword evidence="3" id="KW-1185">Reference proteome</keyword>
<evidence type="ECO:0000259" key="1">
    <source>
        <dbReference type="PROSITE" id="PS51186"/>
    </source>
</evidence>
<keyword evidence="2" id="KW-0012">Acyltransferase</keyword>
<dbReference type="InterPro" id="IPR016181">
    <property type="entry name" value="Acyl_CoA_acyltransferase"/>
</dbReference>
<dbReference type="EC" id="2.3.-.-" evidence="2"/>
<evidence type="ECO:0000313" key="3">
    <source>
        <dbReference type="Proteomes" id="UP001569414"/>
    </source>
</evidence>